<dbReference type="Pfam" id="PF17189">
    <property type="entry name" value="Glyco_hydro_30C"/>
    <property type="match status" value="1"/>
</dbReference>
<feature type="domain" description="Glycosyl hydrolase family 30 beta sandwich" evidence="6">
    <location>
        <begin position="410"/>
        <end position="469"/>
    </location>
</feature>
<dbReference type="Gene3D" id="2.60.40.1180">
    <property type="entry name" value="Golgi alpha-mannosidase II"/>
    <property type="match status" value="1"/>
</dbReference>
<dbReference type="SUPFAM" id="SSF51445">
    <property type="entry name" value="(Trans)glycosidases"/>
    <property type="match status" value="1"/>
</dbReference>
<feature type="domain" description="Glycosyl hydrolase family 30 TIM-barrel" evidence="5">
    <location>
        <begin position="77"/>
        <end position="407"/>
    </location>
</feature>
<evidence type="ECO:0000256" key="4">
    <source>
        <dbReference type="RuleBase" id="RU361188"/>
    </source>
</evidence>
<keyword evidence="4" id="KW-0326">Glycosidase</keyword>
<dbReference type="Proteomes" id="UP000664795">
    <property type="component" value="Unassembled WGS sequence"/>
</dbReference>
<comment type="caution">
    <text evidence="7">The sequence shown here is derived from an EMBL/GenBank/DDBJ whole genome shotgun (WGS) entry which is preliminary data.</text>
</comment>
<gene>
    <name evidence="7" type="ORF">J2I48_03495</name>
</gene>
<dbReference type="PANTHER" id="PTHR11069">
    <property type="entry name" value="GLUCOSYLCERAMIDASE"/>
    <property type="match status" value="1"/>
</dbReference>
<reference evidence="7 8" key="1">
    <citation type="submission" date="2021-03" db="EMBL/GenBank/DDBJ databases">
        <title>Fibrella sp. HMF5036 genome sequencing and assembly.</title>
        <authorList>
            <person name="Kang H."/>
            <person name="Kim H."/>
            <person name="Bae S."/>
            <person name="Joh K."/>
        </authorList>
    </citation>
    <scope>NUCLEOTIDE SEQUENCE [LARGE SCALE GENOMIC DNA]</scope>
    <source>
        <strain evidence="7 8">HMF5036</strain>
    </source>
</reference>
<evidence type="ECO:0000313" key="8">
    <source>
        <dbReference type="Proteomes" id="UP000664795"/>
    </source>
</evidence>
<evidence type="ECO:0000256" key="3">
    <source>
        <dbReference type="ARBA" id="ARBA00022801"/>
    </source>
</evidence>
<dbReference type="Pfam" id="PF02055">
    <property type="entry name" value="Glyco_hydro_30"/>
    <property type="match status" value="1"/>
</dbReference>
<dbReference type="GO" id="GO:0004348">
    <property type="term" value="F:glucosylceramidase activity"/>
    <property type="evidence" value="ECO:0007669"/>
    <property type="project" value="InterPro"/>
</dbReference>
<name>A0A939JWI8_9BACT</name>
<evidence type="ECO:0000256" key="2">
    <source>
        <dbReference type="ARBA" id="ARBA00022729"/>
    </source>
</evidence>
<evidence type="ECO:0000259" key="6">
    <source>
        <dbReference type="Pfam" id="PF17189"/>
    </source>
</evidence>
<comment type="similarity">
    <text evidence="1 4">Belongs to the glycosyl hydrolase 30 family.</text>
</comment>
<dbReference type="InterPro" id="IPR017853">
    <property type="entry name" value="GH"/>
</dbReference>
<dbReference type="InterPro" id="IPR013780">
    <property type="entry name" value="Glyco_hydro_b"/>
</dbReference>
<organism evidence="7 8">
    <name type="scientific">Fibrella aquatilis</name>
    <dbReference type="NCBI Taxonomy" id="2817059"/>
    <lineage>
        <taxon>Bacteria</taxon>
        <taxon>Pseudomonadati</taxon>
        <taxon>Bacteroidota</taxon>
        <taxon>Cytophagia</taxon>
        <taxon>Cytophagales</taxon>
        <taxon>Spirosomataceae</taxon>
        <taxon>Fibrella</taxon>
    </lineage>
</organism>
<sequence length="471" mass="50974">MSGWFVADCQSSGGQSTPVPPVVVPPVVVKSDMALYVTTPDQSQLFLKQNSSLVFSTTATSSGTVIDVDTTQTFQGIDGFGFTLTGGSAILLNQLKSADRTALLQELFSPEGNGIGISYLRISIGASDLSDRVFTYNDLTTGQTDLTMAKFSLDPERADLIPILKQILTINPDIKILGSPWTPPSWMKTNGNSKGGSLKPDYYDAYALYFVKYIQGMKAEGIPIDAITVQNEPLNPYNNPSLLMQADEQTVFIKKNLGPAFQKAGITTKIILYDHNADRTDYPLAILADADARKYVDGSAFHLYSGRIDALTPVHNQYPDKHVYFTEQWTGSKGSFSGDLAWHVKNLLIGATRNWSRNVLEWNLASDPALNPHTDGGCTECLGALTIGASVTRNVSYYIIAHAAKFVRPGSVRIASSNLTGLSNVAFKAPNGNKVLLVQNENGSSQTFTIKFGSKTVQTTLPAGAVGTYVW</sequence>
<dbReference type="InterPro" id="IPR033453">
    <property type="entry name" value="Glyco_hydro_30_TIM-barrel"/>
</dbReference>
<dbReference type="GO" id="GO:0016020">
    <property type="term" value="C:membrane"/>
    <property type="evidence" value="ECO:0007669"/>
    <property type="project" value="GOC"/>
</dbReference>
<dbReference type="EMBL" id="JAFMYU010000002">
    <property type="protein sequence ID" value="MBO0930039.1"/>
    <property type="molecule type" value="Genomic_DNA"/>
</dbReference>
<dbReference type="GO" id="GO:0006680">
    <property type="term" value="P:glucosylceramide catabolic process"/>
    <property type="evidence" value="ECO:0007669"/>
    <property type="project" value="TreeGrafter"/>
</dbReference>
<dbReference type="InterPro" id="IPR033452">
    <property type="entry name" value="GH30_C"/>
</dbReference>
<dbReference type="InterPro" id="IPR001139">
    <property type="entry name" value="Glyco_hydro_30"/>
</dbReference>
<dbReference type="Gene3D" id="3.20.20.80">
    <property type="entry name" value="Glycosidases"/>
    <property type="match status" value="1"/>
</dbReference>
<dbReference type="PANTHER" id="PTHR11069:SF23">
    <property type="entry name" value="LYSOSOMAL ACID GLUCOSYLCERAMIDASE"/>
    <property type="match status" value="1"/>
</dbReference>
<evidence type="ECO:0000259" key="5">
    <source>
        <dbReference type="Pfam" id="PF02055"/>
    </source>
</evidence>
<evidence type="ECO:0000256" key="1">
    <source>
        <dbReference type="ARBA" id="ARBA00005382"/>
    </source>
</evidence>
<protein>
    <submittedName>
        <fullName evidence="7">Glucosylceramidase</fullName>
    </submittedName>
</protein>
<proteinExistence type="inferred from homology"/>
<evidence type="ECO:0000313" key="7">
    <source>
        <dbReference type="EMBL" id="MBO0930039.1"/>
    </source>
</evidence>
<keyword evidence="2" id="KW-0732">Signal</keyword>
<dbReference type="AlphaFoldDB" id="A0A939JWI8"/>
<keyword evidence="8" id="KW-1185">Reference proteome</keyword>
<keyword evidence="3 4" id="KW-0378">Hydrolase</keyword>
<accession>A0A939JWI8</accession>